<dbReference type="EMBL" id="JACHXO010000009">
    <property type="protein sequence ID" value="MBB3196836.1"/>
    <property type="molecule type" value="Genomic_DNA"/>
</dbReference>
<dbReference type="PANTHER" id="PTHR43537">
    <property type="entry name" value="TRANSCRIPTIONAL REGULATOR, GNTR FAMILY"/>
    <property type="match status" value="1"/>
</dbReference>
<dbReference type="PANTHER" id="PTHR43537:SF5">
    <property type="entry name" value="UXU OPERON TRANSCRIPTIONAL REGULATOR"/>
    <property type="match status" value="1"/>
</dbReference>
<dbReference type="Pfam" id="PF00392">
    <property type="entry name" value="GntR"/>
    <property type="match status" value="1"/>
</dbReference>
<reference evidence="5 6" key="1">
    <citation type="submission" date="2020-08" db="EMBL/GenBank/DDBJ databases">
        <title>Genomic Encyclopedia of Type Strains, Phase III (KMG-III): the genomes of soil and plant-associated and newly described type strains.</title>
        <authorList>
            <person name="Whitman W."/>
        </authorList>
    </citation>
    <scope>NUCLEOTIDE SEQUENCE [LARGE SCALE GENOMIC DNA]</scope>
    <source>
        <strain evidence="5 6">CECT 7247</strain>
    </source>
</reference>
<dbReference type="SUPFAM" id="SSF46785">
    <property type="entry name" value="Winged helix' DNA-binding domain"/>
    <property type="match status" value="1"/>
</dbReference>
<dbReference type="CDD" id="cd07377">
    <property type="entry name" value="WHTH_GntR"/>
    <property type="match status" value="1"/>
</dbReference>
<evidence type="ECO:0000256" key="3">
    <source>
        <dbReference type="ARBA" id="ARBA00023163"/>
    </source>
</evidence>
<keyword evidence="1" id="KW-0805">Transcription regulation</keyword>
<name>A0ABR6GXK6_9BURK</name>
<evidence type="ECO:0000256" key="2">
    <source>
        <dbReference type="ARBA" id="ARBA00023125"/>
    </source>
</evidence>
<dbReference type="Gene3D" id="1.10.10.10">
    <property type="entry name" value="Winged helix-like DNA-binding domain superfamily/Winged helix DNA-binding domain"/>
    <property type="match status" value="1"/>
</dbReference>
<dbReference type="InterPro" id="IPR011711">
    <property type="entry name" value="GntR_C"/>
</dbReference>
<evidence type="ECO:0000259" key="4">
    <source>
        <dbReference type="PROSITE" id="PS50949"/>
    </source>
</evidence>
<dbReference type="RefSeq" id="WP_184295347.1">
    <property type="nucleotide sequence ID" value="NZ_JACHXO010000009.1"/>
</dbReference>
<dbReference type="SMART" id="SM00895">
    <property type="entry name" value="FCD"/>
    <property type="match status" value="1"/>
</dbReference>
<dbReference type="PROSITE" id="PS50949">
    <property type="entry name" value="HTH_GNTR"/>
    <property type="match status" value="1"/>
</dbReference>
<organism evidence="5 6">
    <name type="scientific">Roseateles terrae</name>
    <dbReference type="NCBI Taxonomy" id="431060"/>
    <lineage>
        <taxon>Bacteria</taxon>
        <taxon>Pseudomonadati</taxon>
        <taxon>Pseudomonadota</taxon>
        <taxon>Betaproteobacteria</taxon>
        <taxon>Burkholderiales</taxon>
        <taxon>Sphaerotilaceae</taxon>
        <taxon>Roseateles</taxon>
    </lineage>
</organism>
<feature type="domain" description="HTH gntR-type" evidence="4">
    <location>
        <begin position="22"/>
        <end position="89"/>
    </location>
</feature>
<keyword evidence="6" id="KW-1185">Reference proteome</keyword>
<dbReference type="SMART" id="SM00345">
    <property type="entry name" value="HTH_GNTR"/>
    <property type="match status" value="1"/>
</dbReference>
<keyword evidence="3" id="KW-0804">Transcription</keyword>
<sequence>MPPSPRPSELPFFSPTHPPINTPTYLRLRLQIRDDIMSGQWPLGSHLTLRGLGAHYRVSNVPVREALLQLQGDGLVEMRMNLGATVTQVDEVWLREFLSVRDALESMLTRNACERHKVEQLALLGRHQRTFAKAVQAEDWEAMFAAERVFTERLYDTGGNAHAQSLLTPRNCLLEAFRRSHPPLAPIDPPRWAQRLLLLCEAISLSDADAACQLVSQHLAALRLHLSRLLRAPQRWAGRSTNR</sequence>
<protein>
    <submittedName>
        <fullName evidence="5">DNA-binding GntR family transcriptional regulator</fullName>
    </submittedName>
</protein>
<proteinExistence type="predicted"/>
<accession>A0ABR6GXK6</accession>
<gene>
    <name evidence="5" type="ORF">FHS28_004261</name>
</gene>
<comment type="caution">
    <text evidence="5">The sequence shown here is derived from an EMBL/GenBank/DDBJ whole genome shotgun (WGS) entry which is preliminary data.</text>
</comment>
<dbReference type="InterPro" id="IPR036388">
    <property type="entry name" value="WH-like_DNA-bd_sf"/>
</dbReference>
<dbReference type="InterPro" id="IPR036390">
    <property type="entry name" value="WH_DNA-bd_sf"/>
</dbReference>
<dbReference type="Gene3D" id="1.20.120.530">
    <property type="entry name" value="GntR ligand-binding domain-like"/>
    <property type="match status" value="1"/>
</dbReference>
<dbReference type="Proteomes" id="UP000574369">
    <property type="component" value="Unassembled WGS sequence"/>
</dbReference>
<evidence type="ECO:0000313" key="6">
    <source>
        <dbReference type="Proteomes" id="UP000574369"/>
    </source>
</evidence>
<dbReference type="InterPro" id="IPR000524">
    <property type="entry name" value="Tscrpt_reg_HTH_GntR"/>
</dbReference>
<dbReference type="Pfam" id="PF07729">
    <property type="entry name" value="FCD"/>
    <property type="match status" value="1"/>
</dbReference>
<dbReference type="GO" id="GO:0003677">
    <property type="term" value="F:DNA binding"/>
    <property type="evidence" value="ECO:0007669"/>
    <property type="project" value="UniProtKB-KW"/>
</dbReference>
<keyword evidence="2 5" id="KW-0238">DNA-binding</keyword>
<evidence type="ECO:0000256" key="1">
    <source>
        <dbReference type="ARBA" id="ARBA00023015"/>
    </source>
</evidence>
<dbReference type="SUPFAM" id="SSF48008">
    <property type="entry name" value="GntR ligand-binding domain-like"/>
    <property type="match status" value="1"/>
</dbReference>
<dbReference type="InterPro" id="IPR008920">
    <property type="entry name" value="TF_FadR/GntR_C"/>
</dbReference>
<evidence type="ECO:0000313" key="5">
    <source>
        <dbReference type="EMBL" id="MBB3196836.1"/>
    </source>
</evidence>